<dbReference type="Pfam" id="PF13537">
    <property type="entry name" value="GATase_7"/>
    <property type="match status" value="1"/>
</dbReference>
<evidence type="ECO:0000259" key="1">
    <source>
        <dbReference type="PROSITE" id="PS51278"/>
    </source>
</evidence>
<evidence type="ECO:0000313" key="2">
    <source>
        <dbReference type="EMBL" id="OAD23685.1"/>
    </source>
</evidence>
<evidence type="ECO:0000313" key="3">
    <source>
        <dbReference type="Proteomes" id="UP000076962"/>
    </source>
</evidence>
<dbReference type="AlphaFoldDB" id="A0A176S6M6"/>
<name>A0A176S6M6_9GAMM</name>
<dbReference type="Gene3D" id="3.60.20.10">
    <property type="entry name" value="Glutamine Phosphoribosylpyrophosphate, subunit 1, domain 1"/>
    <property type="match status" value="1"/>
</dbReference>
<organism evidence="2 3">
    <name type="scientific">Candidatus Thiomargarita nelsonii</name>
    <dbReference type="NCBI Taxonomy" id="1003181"/>
    <lineage>
        <taxon>Bacteria</taxon>
        <taxon>Pseudomonadati</taxon>
        <taxon>Pseudomonadota</taxon>
        <taxon>Gammaproteobacteria</taxon>
        <taxon>Thiotrichales</taxon>
        <taxon>Thiotrichaceae</taxon>
        <taxon>Thiomargarita</taxon>
    </lineage>
</organism>
<sequence length="35" mass="4318">MLFGQEQKLFISRDRFGIKPLYYYQDNEHFIFGSE</sequence>
<comment type="caution">
    <text evidence="2">The sequence shown here is derived from an EMBL/GenBank/DDBJ whole genome shotgun (WGS) entry which is preliminary data.</text>
</comment>
<keyword evidence="3" id="KW-1185">Reference proteome</keyword>
<feature type="domain" description="Glutamine amidotransferase type-2" evidence="1">
    <location>
        <begin position="1"/>
        <end position="35"/>
    </location>
</feature>
<dbReference type="SUPFAM" id="SSF56235">
    <property type="entry name" value="N-terminal nucleophile aminohydrolases (Ntn hydrolases)"/>
    <property type="match status" value="1"/>
</dbReference>
<feature type="non-terminal residue" evidence="2">
    <location>
        <position position="35"/>
    </location>
</feature>
<proteinExistence type="predicted"/>
<dbReference type="Proteomes" id="UP000076962">
    <property type="component" value="Unassembled WGS sequence"/>
</dbReference>
<dbReference type="EMBL" id="LUTY01000215">
    <property type="protein sequence ID" value="OAD23685.1"/>
    <property type="molecule type" value="Genomic_DNA"/>
</dbReference>
<dbReference type="InterPro" id="IPR017932">
    <property type="entry name" value="GATase_2_dom"/>
</dbReference>
<gene>
    <name evidence="2" type="ORF">THIOM_000474</name>
</gene>
<reference evidence="2 3" key="1">
    <citation type="submission" date="2016-05" db="EMBL/GenBank/DDBJ databases">
        <title>Single-cell genome of chain-forming Candidatus Thiomargarita nelsonii and comparison to other large sulfur-oxidizing bacteria.</title>
        <authorList>
            <person name="Winkel M."/>
            <person name="Salman V."/>
            <person name="Woyke T."/>
            <person name="Schulz-Vogt H."/>
            <person name="Richter M."/>
            <person name="Flood B."/>
            <person name="Bailey J."/>
            <person name="Amann R."/>
            <person name="Mussmann M."/>
        </authorList>
    </citation>
    <scope>NUCLEOTIDE SEQUENCE [LARGE SCALE GENOMIC DNA]</scope>
    <source>
        <strain evidence="2 3">THI036</strain>
    </source>
</reference>
<dbReference type="InterPro" id="IPR029055">
    <property type="entry name" value="Ntn_hydrolases_N"/>
</dbReference>
<accession>A0A176S6M6</accession>
<dbReference type="PROSITE" id="PS51278">
    <property type="entry name" value="GATASE_TYPE_2"/>
    <property type="match status" value="1"/>
</dbReference>
<protein>
    <recommendedName>
        <fullName evidence="1">Glutamine amidotransferase type-2 domain-containing protein</fullName>
    </recommendedName>
</protein>